<dbReference type="PROSITE" id="PS51194">
    <property type="entry name" value="HELICASE_CTER"/>
    <property type="match status" value="1"/>
</dbReference>
<feature type="compositionally biased region" description="Basic and acidic residues" evidence="2">
    <location>
        <begin position="521"/>
        <end position="530"/>
    </location>
</feature>
<dbReference type="CDD" id="cd18793">
    <property type="entry name" value="SF2_C_SNF"/>
    <property type="match status" value="1"/>
</dbReference>
<protein>
    <submittedName>
        <fullName evidence="5">Uncharacterized protein</fullName>
    </submittedName>
</protein>
<evidence type="ECO:0000256" key="2">
    <source>
        <dbReference type="SAM" id="MobiDB-lite"/>
    </source>
</evidence>
<dbReference type="InterPro" id="IPR027417">
    <property type="entry name" value="P-loop_NTPase"/>
</dbReference>
<gene>
    <name evidence="5" type="ORF">GSBLH_T00003758001</name>
</gene>
<dbReference type="FunCoup" id="D8M7B5">
    <property type="interactions" value="103"/>
</dbReference>
<dbReference type="SMART" id="SM00490">
    <property type="entry name" value="HELICc"/>
    <property type="match status" value="1"/>
</dbReference>
<feature type="region of interest" description="Disordered" evidence="2">
    <location>
        <begin position="520"/>
        <end position="543"/>
    </location>
</feature>
<dbReference type="GO" id="GO:0008094">
    <property type="term" value="F:ATP-dependent activity, acting on DNA"/>
    <property type="evidence" value="ECO:0007669"/>
    <property type="project" value="TreeGrafter"/>
</dbReference>
<dbReference type="Gene3D" id="3.40.50.10810">
    <property type="entry name" value="Tandem AAA-ATPase domain"/>
    <property type="match status" value="1"/>
</dbReference>
<feature type="region of interest" description="Disordered" evidence="2">
    <location>
        <begin position="747"/>
        <end position="787"/>
    </location>
</feature>
<organism evidence="5">
    <name type="scientific">Blastocystis hominis</name>
    <dbReference type="NCBI Taxonomy" id="12968"/>
    <lineage>
        <taxon>Eukaryota</taxon>
        <taxon>Sar</taxon>
        <taxon>Stramenopiles</taxon>
        <taxon>Bigyra</taxon>
        <taxon>Opalozoa</taxon>
        <taxon>Opalinata</taxon>
        <taxon>Blastocystidae</taxon>
        <taxon>Blastocystis</taxon>
    </lineage>
</organism>
<dbReference type="InterPro" id="IPR050496">
    <property type="entry name" value="SNF2_RAD54_helicase_repair"/>
</dbReference>
<sequence length="787" mass="89577">MTLLQRTHHVEQCLDHPQSNEISPLTSRDLEDDLWESEEPASSSRRTTPSPSPRQRKPSAKLRVDVRGKSHHVLVDDGDEAFYTSLVASYLSWRQLALSQSPLTDEALHKFQNLASALNDWNQSLASSLSPSKLQKQLKSFYLSEPALLLPSGHAVPSHLWEVLYPYQQKGVQWMLKLHGQLVGGIIADEMGLGKTIQIIVTLIVLKFTSELRRAGRDLLSLPLAEKDFPPNAAESLHLNESNRPSLIIVPATLLGHWIRELHRWCPLLRSVVLHNSSQSVLEGETLASILQQSEQQQQKKKNRYDVIITTYEGFRKSSLYRRTNWFYAVLDEGGKIKNAKVTIAQECKKLRTVHRVLISGTPLQNNLKELWSLIDFVFPGRLGTLEAFVSAFVVPISRGIYSNASAKAANLGYQCSLILQDSISPYILRRLKKVDFDIVDDNQDVKKELPPKTEQVLSCLLSPEQEKCYLEYLKSDLVQASLIGRSMPFKAIIRLRQICNHPVFFRLFHTETTVTNPIYRSEETPKDDPSGLSPTSHEVFNDEAGDSEMDIDFDAVDWRESSKMIVMNEVLHIWKKEGHKVLIYTQTVSMLTIIMKYVEEQHFSYCMMDGSTPVVKRQALVDLFNSDPTIFLFLLTTRVGGLGINLVGADRVILFDPDWNPSVDIQARERCWRIGQQRPVTIYRLITSGTIEEKIYHRQIFKTVLSNRVLGEGNDLCSFTSTNLNDLFTYSTNHCLLFTSSQARARHRNGRDLPGRRDPSRHANPRGCRSETNRRRQRGRVGGGRR</sequence>
<dbReference type="GO" id="GO:0006283">
    <property type="term" value="P:transcription-coupled nucleotide-excision repair"/>
    <property type="evidence" value="ECO:0007669"/>
    <property type="project" value="TreeGrafter"/>
</dbReference>
<dbReference type="Pfam" id="PF00176">
    <property type="entry name" value="SNF2-rel_dom"/>
    <property type="match status" value="1"/>
</dbReference>
<dbReference type="GO" id="GO:0005524">
    <property type="term" value="F:ATP binding"/>
    <property type="evidence" value="ECO:0007669"/>
    <property type="project" value="InterPro"/>
</dbReference>
<evidence type="ECO:0000259" key="4">
    <source>
        <dbReference type="PROSITE" id="PS51194"/>
    </source>
</evidence>
<keyword evidence="1" id="KW-0378">Hydrolase</keyword>
<dbReference type="Gene3D" id="3.40.50.300">
    <property type="entry name" value="P-loop containing nucleotide triphosphate hydrolases"/>
    <property type="match status" value="1"/>
</dbReference>
<feature type="compositionally biased region" description="Acidic residues" evidence="2">
    <location>
        <begin position="30"/>
        <end position="39"/>
    </location>
</feature>
<evidence type="ECO:0000259" key="3">
    <source>
        <dbReference type="PROSITE" id="PS51192"/>
    </source>
</evidence>
<feature type="domain" description="Helicase ATP-binding" evidence="3">
    <location>
        <begin position="176"/>
        <end position="381"/>
    </location>
</feature>
<feature type="domain" description="Helicase C-terminal" evidence="4">
    <location>
        <begin position="567"/>
        <end position="726"/>
    </location>
</feature>
<evidence type="ECO:0000256" key="1">
    <source>
        <dbReference type="ARBA" id="ARBA00022801"/>
    </source>
</evidence>
<reference evidence="5" key="1">
    <citation type="submission" date="2010-02" db="EMBL/GenBank/DDBJ databases">
        <title>Sequencing and annotation of the Blastocystis hominis genome.</title>
        <authorList>
            <person name="Wincker P."/>
        </authorList>
    </citation>
    <scope>NUCLEOTIDE SEQUENCE</scope>
    <source>
        <strain evidence="5">Singapore isolate B</strain>
    </source>
</reference>
<name>D8M7B5_BLAHO</name>
<feature type="compositionally biased region" description="Low complexity" evidence="2">
    <location>
        <begin position="40"/>
        <end position="49"/>
    </location>
</feature>
<dbReference type="EMBL" id="FN668672">
    <property type="protein sequence ID" value="CBK23954.2"/>
    <property type="molecule type" value="Genomic_DNA"/>
</dbReference>
<dbReference type="RefSeq" id="XP_012898002.1">
    <property type="nucleotide sequence ID" value="XM_013042548.1"/>
</dbReference>
<dbReference type="OrthoDB" id="413460at2759"/>
<evidence type="ECO:0000313" key="6">
    <source>
        <dbReference type="Proteomes" id="UP000008312"/>
    </source>
</evidence>
<feature type="compositionally biased region" description="Basic residues" evidence="2">
    <location>
        <begin position="776"/>
        <end position="787"/>
    </location>
</feature>
<dbReference type="AlphaFoldDB" id="D8M7B5"/>
<evidence type="ECO:0000313" key="5">
    <source>
        <dbReference type="EMBL" id="CBK23954.2"/>
    </source>
</evidence>
<feature type="compositionally biased region" description="Basic and acidic residues" evidence="2">
    <location>
        <begin position="751"/>
        <end position="762"/>
    </location>
</feature>
<feature type="region of interest" description="Disordered" evidence="2">
    <location>
        <begin position="1"/>
        <end position="63"/>
    </location>
</feature>
<dbReference type="InParanoid" id="D8M7B5"/>
<dbReference type="GeneID" id="24920824"/>
<dbReference type="PROSITE" id="PS51192">
    <property type="entry name" value="HELICASE_ATP_BIND_1"/>
    <property type="match status" value="1"/>
</dbReference>
<dbReference type="Pfam" id="PF00271">
    <property type="entry name" value="Helicase_C"/>
    <property type="match status" value="1"/>
</dbReference>
<dbReference type="OMA" id="VEMDHEN"/>
<dbReference type="InterPro" id="IPR049730">
    <property type="entry name" value="SNF2/RAD54-like_C"/>
</dbReference>
<dbReference type="PANTHER" id="PTHR45629">
    <property type="entry name" value="SNF2/RAD54 FAMILY MEMBER"/>
    <property type="match status" value="1"/>
</dbReference>
<accession>D8M7B5</accession>
<keyword evidence="6" id="KW-1185">Reference proteome</keyword>
<dbReference type="Proteomes" id="UP000008312">
    <property type="component" value="Unassembled WGS sequence"/>
</dbReference>
<dbReference type="GO" id="GO:0016787">
    <property type="term" value="F:hydrolase activity"/>
    <property type="evidence" value="ECO:0007669"/>
    <property type="project" value="UniProtKB-KW"/>
</dbReference>
<dbReference type="FunFam" id="3.40.50.10810:FF:000094">
    <property type="entry name" value="DNA excision repair protein ERCC-6"/>
    <property type="match status" value="1"/>
</dbReference>
<dbReference type="SUPFAM" id="SSF52540">
    <property type="entry name" value="P-loop containing nucleoside triphosphate hydrolases"/>
    <property type="match status" value="2"/>
</dbReference>
<dbReference type="PANTHER" id="PTHR45629:SF7">
    <property type="entry name" value="DNA EXCISION REPAIR PROTEIN ERCC-6-RELATED"/>
    <property type="match status" value="1"/>
</dbReference>
<feature type="compositionally biased region" description="Polar residues" evidence="2">
    <location>
        <begin position="17"/>
        <end position="26"/>
    </location>
</feature>
<dbReference type="InterPro" id="IPR038718">
    <property type="entry name" value="SNF2-like_sf"/>
</dbReference>
<proteinExistence type="predicted"/>
<dbReference type="SMART" id="SM00487">
    <property type="entry name" value="DEXDc"/>
    <property type="match status" value="1"/>
</dbReference>
<dbReference type="InterPro" id="IPR014001">
    <property type="entry name" value="Helicase_ATP-bd"/>
</dbReference>
<dbReference type="GO" id="GO:0005634">
    <property type="term" value="C:nucleus"/>
    <property type="evidence" value="ECO:0007669"/>
    <property type="project" value="TreeGrafter"/>
</dbReference>
<dbReference type="InterPro" id="IPR001650">
    <property type="entry name" value="Helicase_C-like"/>
</dbReference>
<dbReference type="InterPro" id="IPR000330">
    <property type="entry name" value="SNF2_N"/>
</dbReference>